<dbReference type="AlphaFoldDB" id="A0A842IQ93"/>
<dbReference type="Gene3D" id="3.40.630.10">
    <property type="entry name" value="Zn peptidases"/>
    <property type="match status" value="1"/>
</dbReference>
<evidence type="ECO:0000256" key="1">
    <source>
        <dbReference type="PROSITE-ProRule" id="PRU01379"/>
    </source>
</evidence>
<dbReference type="GO" id="GO:0006508">
    <property type="term" value="P:proteolysis"/>
    <property type="evidence" value="ECO:0007669"/>
    <property type="project" value="InterPro"/>
</dbReference>
<dbReference type="PROSITE" id="PS52035">
    <property type="entry name" value="PEPTIDASE_M14"/>
    <property type="match status" value="1"/>
</dbReference>
<dbReference type="Pfam" id="PF00246">
    <property type="entry name" value="Peptidase_M14"/>
    <property type="match status" value="1"/>
</dbReference>
<evidence type="ECO:0000313" key="3">
    <source>
        <dbReference type="EMBL" id="MBC2844971.1"/>
    </source>
</evidence>
<evidence type="ECO:0000313" key="4">
    <source>
        <dbReference type="Proteomes" id="UP000533900"/>
    </source>
</evidence>
<organism evidence="3 4">
    <name type="scientific">Winogradskyella flava</name>
    <dbReference type="NCBI Taxonomy" id="1884876"/>
    <lineage>
        <taxon>Bacteria</taxon>
        <taxon>Pseudomonadati</taxon>
        <taxon>Bacteroidota</taxon>
        <taxon>Flavobacteriia</taxon>
        <taxon>Flavobacteriales</taxon>
        <taxon>Flavobacteriaceae</taxon>
        <taxon>Winogradskyella</taxon>
    </lineage>
</organism>
<protein>
    <submittedName>
        <fullName evidence="3">DUF2817 domain-containing protein</fullName>
    </submittedName>
</protein>
<accession>A0A842IQ93</accession>
<dbReference type="RefSeq" id="WP_185788693.1">
    <property type="nucleotide sequence ID" value="NZ_JACLCP010000002.1"/>
</dbReference>
<dbReference type="GO" id="GO:0008270">
    <property type="term" value="F:zinc ion binding"/>
    <property type="evidence" value="ECO:0007669"/>
    <property type="project" value="InterPro"/>
</dbReference>
<dbReference type="InterPro" id="IPR000834">
    <property type="entry name" value="Peptidase_M14"/>
</dbReference>
<comment type="similarity">
    <text evidence="1">Belongs to the peptidase M14 family.</text>
</comment>
<dbReference type="GO" id="GO:0004181">
    <property type="term" value="F:metallocarboxypeptidase activity"/>
    <property type="evidence" value="ECO:0007669"/>
    <property type="project" value="InterPro"/>
</dbReference>
<feature type="domain" description="Peptidase M14" evidence="2">
    <location>
        <begin position="15"/>
        <end position="331"/>
    </location>
</feature>
<sequence>MTLKHLNSLYSLVKTPQLSGRYITNSDIEKCFLNFPEEMVSTIGFSVERRPIYALRVGGGPKKILLWSQMHGNESTTTKALFDCFSLFLTNNTIPNSILEACTLVVIPILNPDGAERYTRLNANNVDINRDAQDLSQPESKVLRDIFNNFQPDYCFNLHGQRTIYNVGSSSVSATLSFLSPAQDKDRLLTPNRKVAMSIISEINEYMQAEIPNGIARYDDGFNLNCVGDTFQRFGVPTLLYEAGHFSGDYNREEVRRLMFIAILKGLEVIAKSKGYIDYEDYFNIPENGKLFYDVIIRQAKLNDQSNEISDIGILYEERLVNGYIDFIPVIEIISNLDMHFGHKEIDADQKIVRSIENSELEVANEIDFVVINNDKIALKPQNN</sequence>
<keyword evidence="4" id="KW-1185">Reference proteome</keyword>
<dbReference type="EMBL" id="JACLCP010000002">
    <property type="protein sequence ID" value="MBC2844971.1"/>
    <property type="molecule type" value="Genomic_DNA"/>
</dbReference>
<reference evidence="3" key="1">
    <citation type="submission" date="2020-08" db="EMBL/GenBank/DDBJ databases">
        <title>Winogradskyella ouciana sp. nov., isolated from the hadal seawater of the Mariana Trench.</title>
        <authorList>
            <person name="He X."/>
        </authorList>
    </citation>
    <scope>NUCLEOTIDE SEQUENCE [LARGE SCALE GENOMIC DNA]</scope>
    <source>
        <strain evidence="3">KCTC 52348</strain>
    </source>
</reference>
<comment type="caution">
    <text evidence="3">The sequence shown here is derived from an EMBL/GenBank/DDBJ whole genome shotgun (WGS) entry which is preliminary data.</text>
</comment>
<dbReference type="SMART" id="SM00631">
    <property type="entry name" value="Zn_pept"/>
    <property type="match status" value="1"/>
</dbReference>
<evidence type="ECO:0000259" key="2">
    <source>
        <dbReference type="PROSITE" id="PS52035"/>
    </source>
</evidence>
<gene>
    <name evidence="3" type="ORF">H7F21_07700</name>
</gene>
<feature type="active site" description="Proton donor/acceptor" evidence="1">
    <location>
        <position position="308"/>
    </location>
</feature>
<proteinExistence type="inferred from homology"/>
<name>A0A842IQ93_9FLAO</name>
<dbReference type="SUPFAM" id="SSF53187">
    <property type="entry name" value="Zn-dependent exopeptidases"/>
    <property type="match status" value="1"/>
</dbReference>
<dbReference type="Proteomes" id="UP000533900">
    <property type="component" value="Unassembled WGS sequence"/>
</dbReference>